<accession>A0A9P8T3E7</accession>
<dbReference type="Gene3D" id="3.70.10.10">
    <property type="match status" value="1"/>
</dbReference>
<dbReference type="PANTHER" id="PTHR10870:SF0">
    <property type="entry name" value="CELL CYCLE CHECKPOINT PROTEIN RAD1"/>
    <property type="match status" value="1"/>
</dbReference>
<keyword evidence="5" id="KW-0539">Nucleus</keyword>
<comment type="subcellular location">
    <subcellularLocation>
        <location evidence="1">Nucleus</location>
    </subcellularLocation>
</comment>
<reference evidence="7" key="2">
    <citation type="submission" date="2021-01" db="EMBL/GenBank/DDBJ databases">
        <authorList>
            <person name="Schikora-Tamarit M.A."/>
        </authorList>
    </citation>
    <scope>NUCLEOTIDE SEQUENCE</scope>
    <source>
        <strain evidence="7">NCAIM Y.01608</strain>
    </source>
</reference>
<comment type="similarity">
    <text evidence="2">Belongs to the rad1 family.</text>
</comment>
<evidence type="ECO:0000256" key="2">
    <source>
        <dbReference type="ARBA" id="ARBA00010991"/>
    </source>
</evidence>
<keyword evidence="8" id="KW-1185">Reference proteome</keyword>
<sequence length="475" mass="53210">MPLEQIQFTASTSNIVPIYQLISSILPFGGSCLLNITQNGLCFSVVDNNICKVYLTLDKRLFSSFQFYPIHVKKERILVSDEEESTTDDDSESLDSRQSVSVHLDLKSLIETINIHIPGDKDNPELRTKCILSYKGDGSPFILTFEDDFIIERCELTTLFIDPADFESEITDSQSGSTYFQLDTSKTVMELTLQSSLLYDALKDMKDLSTEDLILYCSNMRSEHQRKLVLISKSEDASIGYSKLVFPSRKPFLKDMQLYKPELVNEEQTQMVLCSTSISSFYNFSYFAKILRAIKLSKSIKVRKDLAGLTSVSLLLGSSTLNGSSLSSSDGKNLFFGTSIEFITLESLANEEAEYERANHGYNNRFVEQMILEDENVKVIKIARNGQLTTIDDYFQSAITQSAAPSSAGELVDLQITKELAQSVLGHSPAPEPVSRENKGKQTKKRKLEGRKNNKPDKADRLQTVGGAVEIPLFI</sequence>
<keyword evidence="4" id="KW-0234">DNA repair</keyword>
<dbReference type="InterPro" id="IPR046938">
    <property type="entry name" value="DNA_clamp_sf"/>
</dbReference>
<feature type="compositionally biased region" description="Basic and acidic residues" evidence="6">
    <location>
        <begin position="450"/>
        <end position="461"/>
    </location>
</feature>
<evidence type="ECO:0000256" key="3">
    <source>
        <dbReference type="ARBA" id="ARBA00022763"/>
    </source>
</evidence>
<gene>
    <name evidence="7" type="ORF">OGATHE_003451</name>
</gene>
<name>A0A9P8T3E7_9ASCO</name>
<dbReference type="AlphaFoldDB" id="A0A9P8T3E7"/>
<dbReference type="EMBL" id="JAEUBD010001178">
    <property type="protein sequence ID" value="KAH3664636.1"/>
    <property type="molecule type" value="Genomic_DNA"/>
</dbReference>
<dbReference type="Proteomes" id="UP000788993">
    <property type="component" value="Unassembled WGS sequence"/>
</dbReference>
<dbReference type="SUPFAM" id="SSF55979">
    <property type="entry name" value="DNA clamp"/>
    <property type="match status" value="1"/>
</dbReference>
<organism evidence="7 8">
    <name type="scientific">Ogataea polymorpha</name>
    <dbReference type="NCBI Taxonomy" id="460523"/>
    <lineage>
        <taxon>Eukaryota</taxon>
        <taxon>Fungi</taxon>
        <taxon>Dikarya</taxon>
        <taxon>Ascomycota</taxon>
        <taxon>Saccharomycotina</taxon>
        <taxon>Pichiomycetes</taxon>
        <taxon>Pichiales</taxon>
        <taxon>Pichiaceae</taxon>
        <taxon>Ogataea</taxon>
    </lineage>
</organism>
<comment type="caution">
    <text evidence="7">The sequence shown here is derived from an EMBL/GenBank/DDBJ whole genome shotgun (WGS) entry which is preliminary data.</text>
</comment>
<dbReference type="Pfam" id="PF02144">
    <property type="entry name" value="Rad1"/>
    <property type="match status" value="1"/>
</dbReference>
<dbReference type="InterPro" id="IPR003021">
    <property type="entry name" value="Rad1_Rec1_Rad17"/>
</dbReference>
<evidence type="ECO:0000256" key="4">
    <source>
        <dbReference type="ARBA" id="ARBA00023204"/>
    </source>
</evidence>
<dbReference type="GO" id="GO:0000077">
    <property type="term" value="P:DNA damage checkpoint signaling"/>
    <property type="evidence" value="ECO:0007669"/>
    <property type="project" value="InterPro"/>
</dbReference>
<keyword evidence="3" id="KW-0227">DNA damage</keyword>
<protein>
    <recommendedName>
        <fullName evidence="9">DNA damage checkpoint control protein RAD17</fullName>
    </recommendedName>
</protein>
<evidence type="ECO:0000256" key="5">
    <source>
        <dbReference type="ARBA" id="ARBA00023242"/>
    </source>
</evidence>
<dbReference type="PRINTS" id="PR01245">
    <property type="entry name" value="RAD1REC1"/>
</dbReference>
<dbReference type="PANTHER" id="PTHR10870">
    <property type="entry name" value="CELL CYCLE CHECKPOINT PROTEIN RAD1"/>
    <property type="match status" value="1"/>
</dbReference>
<evidence type="ECO:0000313" key="7">
    <source>
        <dbReference type="EMBL" id="KAH3664636.1"/>
    </source>
</evidence>
<dbReference type="GO" id="GO:0030896">
    <property type="term" value="C:checkpoint clamp complex"/>
    <property type="evidence" value="ECO:0007669"/>
    <property type="project" value="TreeGrafter"/>
</dbReference>
<evidence type="ECO:0008006" key="9">
    <source>
        <dbReference type="Google" id="ProtNLM"/>
    </source>
</evidence>
<evidence type="ECO:0000256" key="1">
    <source>
        <dbReference type="ARBA" id="ARBA00004123"/>
    </source>
</evidence>
<feature type="region of interest" description="Disordered" evidence="6">
    <location>
        <begin position="426"/>
        <end position="463"/>
    </location>
</feature>
<evidence type="ECO:0000256" key="6">
    <source>
        <dbReference type="SAM" id="MobiDB-lite"/>
    </source>
</evidence>
<proteinExistence type="inferred from homology"/>
<evidence type="ECO:0000313" key="8">
    <source>
        <dbReference type="Proteomes" id="UP000788993"/>
    </source>
</evidence>
<reference evidence="7" key="1">
    <citation type="journal article" date="2021" name="Open Biol.">
        <title>Shared evolutionary footprints suggest mitochondrial oxidative damage underlies multiple complex I losses in fungi.</title>
        <authorList>
            <person name="Schikora-Tamarit M.A."/>
            <person name="Marcet-Houben M."/>
            <person name="Nosek J."/>
            <person name="Gabaldon T."/>
        </authorList>
    </citation>
    <scope>NUCLEOTIDE SEQUENCE</scope>
    <source>
        <strain evidence="7">NCAIM Y.01608</strain>
    </source>
</reference>
<dbReference type="GO" id="GO:0006281">
    <property type="term" value="P:DNA repair"/>
    <property type="evidence" value="ECO:0007669"/>
    <property type="project" value="UniProtKB-KW"/>
</dbReference>